<accession>A0ABD2J3P9</accession>
<dbReference type="SUPFAM" id="SSF75399">
    <property type="entry name" value="Plakin repeat"/>
    <property type="match status" value="1"/>
</dbReference>
<feature type="region of interest" description="Disordered" evidence="2">
    <location>
        <begin position="363"/>
        <end position="399"/>
    </location>
</feature>
<evidence type="ECO:0000313" key="3">
    <source>
        <dbReference type="EMBL" id="KAL3085337.1"/>
    </source>
</evidence>
<feature type="region of interest" description="Disordered" evidence="2">
    <location>
        <begin position="269"/>
        <end position="289"/>
    </location>
</feature>
<proteinExistence type="predicted"/>
<name>A0ABD2J3P9_HETSC</name>
<comment type="caution">
    <text evidence="3">The sequence shown here is derived from an EMBL/GenBank/DDBJ whole genome shotgun (WGS) entry which is preliminary data.</text>
</comment>
<reference evidence="3 4" key="1">
    <citation type="submission" date="2024-10" db="EMBL/GenBank/DDBJ databases">
        <authorList>
            <person name="Kim D."/>
        </authorList>
    </citation>
    <scope>NUCLEOTIDE SEQUENCE [LARGE SCALE GENOMIC DNA]</scope>
    <source>
        <strain evidence="3">Taebaek</strain>
    </source>
</reference>
<dbReference type="AlphaFoldDB" id="A0ABD2J3P9"/>
<gene>
    <name evidence="3" type="ORF">niasHS_010406</name>
</gene>
<dbReference type="Gene3D" id="3.90.1290.10">
    <property type="entry name" value="Plakin repeat"/>
    <property type="match status" value="1"/>
</dbReference>
<dbReference type="InterPro" id="IPR035915">
    <property type="entry name" value="Plakin_repeat_sf"/>
</dbReference>
<evidence type="ECO:0000256" key="1">
    <source>
        <dbReference type="SAM" id="Coils"/>
    </source>
</evidence>
<evidence type="ECO:0000313" key="4">
    <source>
        <dbReference type="Proteomes" id="UP001620645"/>
    </source>
</evidence>
<feature type="coiled-coil region" evidence="1">
    <location>
        <begin position="53"/>
        <end position="119"/>
    </location>
</feature>
<keyword evidence="4" id="KW-1185">Reference proteome</keyword>
<dbReference type="EMBL" id="JBICCN010000232">
    <property type="protein sequence ID" value="KAL3085337.1"/>
    <property type="molecule type" value="Genomic_DNA"/>
</dbReference>
<dbReference type="Proteomes" id="UP001620645">
    <property type="component" value="Unassembled WGS sequence"/>
</dbReference>
<sequence>MTPKCLPPELLFELVLFIPVENALPNVFSSCWLLHNILHSRVVKWEKEMVNFMNKLRGENDQTIKQLKDQVANQNVRIDDQKKEIQKLREESAELKDQVANQNIRIDDQKKEIQKLREDNQKNTTFFRSTKGLLCEIKGQNRQIDMAMAMFREQHFGSETCREHPFPLDWSFNSVRDVVTDLNNKQRYSLIEAFRARIISKEDWMVWDDVGGREIEFTEAEQMRIVSIEENFYKTDPNSGERVTLAKAAMFQNIWPIRCGMKKPRLSNVPGTSNNMPKLSPNADDPSKKLTTSLSELAMNQRQTAAGGAGHCLKSCKSESVIKIHQHLKGLRCRTEALAPVPTETQKDTTNCGGNLEPFMFGQQKQGETSTDETATETKGAKVTRAGKGKSNSETPSIPFHEALKRFGGGVSKSKSFAQKRKEKQHQGTTVPEIVHHGQQFAELAQSTSQLATECHEFAL</sequence>
<organism evidence="3 4">
    <name type="scientific">Heterodera schachtii</name>
    <name type="common">Sugarbeet cyst nematode worm</name>
    <name type="synonym">Tylenchus schachtii</name>
    <dbReference type="NCBI Taxonomy" id="97005"/>
    <lineage>
        <taxon>Eukaryota</taxon>
        <taxon>Metazoa</taxon>
        <taxon>Ecdysozoa</taxon>
        <taxon>Nematoda</taxon>
        <taxon>Chromadorea</taxon>
        <taxon>Rhabditida</taxon>
        <taxon>Tylenchina</taxon>
        <taxon>Tylenchomorpha</taxon>
        <taxon>Tylenchoidea</taxon>
        <taxon>Heteroderidae</taxon>
        <taxon>Heteroderinae</taxon>
        <taxon>Heterodera</taxon>
    </lineage>
</organism>
<keyword evidence="1" id="KW-0175">Coiled coil</keyword>
<protein>
    <submittedName>
        <fullName evidence="3">Uncharacterized protein</fullName>
    </submittedName>
</protein>
<evidence type="ECO:0000256" key="2">
    <source>
        <dbReference type="SAM" id="MobiDB-lite"/>
    </source>
</evidence>